<keyword evidence="3 5" id="KW-1133">Transmembrane helix</keyword>
<accession>A0A382XGM3</accession>
<dbReference type="Pfam" id="PF09685">
    <property type="entry name" value="MamF_MmsF"/>
    <property type="match status" value="1"/>
</dbReference>
<evidence type="ECO:0000256" key="3">
    <source>
        <dbReference type="ARBA" id="ARBA00022989"/>
    </source>
</evidence>
<proteinExistence type="predicted"/>
<organism evidence="6">
    <name type="scientific">marine metagenome</name>
    <dbReference type="NCBI Taxonomy" id="408172"/>
    <lineage>
        <taxon>unclassified sequences</taxon>
        <taxon>metagenomes</taxon>
        <taxon>ecological metagenomes</taxon>
    </lineage>
</organism>
<sequence>PFVADQGKEVLNFQISMVIYLFISGLLCIILIGIPILVGLIIFDFIITIIGTVNANDGKYYRYPITIHFIGV</sequence>
<gene>
    <name evidence="6" type="ORF">METZ01_LOCUS423076</name>
</gene>
<protein>
    <recommendedName>
        <fullName evidence="7">DUF4870 domain-containing protein</fullName>
    </recommendedName>
</protein>
<evidence type="ECO:0008006" key="7">
    <source>
        <dbReference type="Google" id="ProtNLM"/>
    </source>
</evidence>
<keyword evidence="2 5" id="KW-0812">Transmembrane</keyword>
<evidence type="ECO:0000256" key="2">
    <source>
        <dbReference type="ARBA" id="ARBA00022692"/>
    </source>
</evidence>
<name>A0A382XGM3_9ZZZZ</name>
<evidence type="ECO:0000256" key="1">
    <source>
        <dbReference type="ARBA" id="ARBA00004141"/>
    </source>
</evidence>
<evidence type="ECO:0000256" key="5">
    <source>
        <dbReference type="SAM" id="Phobius"/>
    </source>
</evidence>
<comment type="subcellular location">
    <subcellularLocation>
        <location evidence="1">Membrane</location>
        <topology evidence="1">Multi-pass membrane protein</topology>
    </subcellularLocation>
</comment>
<keyword evidence="4 5" id="KW-0472">Membrane</keyword>
<evidence type="ECO:0000256" key="4">
    <source>
        <dbReference type="ARBA" id="ARBA00023136"/>
    </source>
</evidence>
<dbReference type="InterPro" id="IPR019109">
    <property type="entry name" value="MamF_MmsF"/>
</dbReference>
<dbReference type="AlphaFoldDB" id="A0A382XGM3"/>
<dbReference type="EMBL" id="UINC01167614">
    <property type="protein sequence ID" value="SVD70222.1"/>
    <property type="molecule type" value="Genomic_DNA"/>
</dbReference>
<feature type="non-terminal residue" evidence="6">
    <location>
        <position position="1"/>
    </location>
</feature>
<reference evidence="6" key="1">
    <citation type="submission" date="2018-05" db="EMBL/GenBank/DDBJ databases">
        <authorList>
            <person name="Lanie J.A."/>
            <person name="Ng W.-L."/>
            <person name="Kazmierczak K.M."/>
            <person name="Andrzejewski T.M."/>
            <person name="Davidsen T.M."/>
            <person name="Wayne K.J."/>
            <person name="Tettelin H."/>
            <person name="Glass J.I."/>
            <person name="Rusch D."/>
            <person name="Podicherti R."/>
            <person name="Tsui H.-C.T."/>
            <person name="Winkler M.E."/>
        </authorList>
    </citation>
    <scope>NUCLEOTIDE SEQUENCE</scope>
</reference>
<evidence type="ECO:0000313" key="6">
    <source>
        <dbReference type="EMBL" id="SVD70222.1"/>
    </source>
</evidence>
<feature type="transmembrane region" description="Helical" evidence="5">
    <location>
        <begin position="20"/>
        <end position="53"/>
    </location>
</feature>